<feature type="compositionally biased region" description="Basic and acidic residues" evidence="1">
    <location>
        <begin position="258"/>
        <end position="272"/>
    </location>
</feature>
<dbReference type="PATRIC" id="fig|558151.6.peg.3811"/>
<evidence type="ECO:0000259" key="2">
    <source>
        <dbReference type="Pfam" id="PF03432"/>
    </source>
</evidence>
<proteinExistence type="predicted"/>
<dbReference type="OrthoDB" id="3035232at2"/>
<dbReference type="AlphaFoldDB" id="A0A0J7I148"/>
<evidence type="ECO:0000256" key="1">
    <source>
        <dbReference type="SAM" id="MobiDB-lite"/>
    </source>
</evidence>
<organism evidence="3 4">
    <name type="scientific">Chryseobacterium angstadtii</name>
    <dbReference type="NCBI Taxonomy" id="558151"/>
    <lineage>
        <taxon>Bacteria</taxon>
        <taxon>Pseudomonadati</taxon>
        <taxon>Bacteroidota</taxon>
        <taxon>Flavobacteriia</taxon>
        <taxon>Flavobacteriales</taxon>
        <taxon>Weeksellaceae</taxon>
        <taxon>Chryseobacterium group</taxon>
        <taxon>Chryseobacterium</taxon>
    </lineage>
</organism>
<name>A0A0J7I148_9FLAO</name>
<evidence type="ECO:0000313" key="4">
    <source>
        <dbReference type="Proteomes" id="UP000036261"/>
    </source>
</evidence>
<comment type="caution">
    <text evidence="3">The sequence shown here is derived from an EMBL/GenBank/DDBJ whole genome shotgun (WGS) entry which is preliminary data.</text>
</comment>
<feature type="region of interest" description="Disordered" evidence="1">
    <location>
        <begin position="258"/>
        <end position="280"/>
    </location>
</feature>
<dbReference type="RefSeq" id="WP_048508080.1">
    <property type="nucleotide sequence ID" value="NZ_LFND01000006.1"/>
</dbReference>
<dbReference type="InterPro" id="IPR005094">
    <property type="entry name" value="Endonuclease_MobA/VirD2"/>
</dbReference>
<reference evidence="3 4" key="1">
    <citation type="journal article" date="2013" name="Int. J. Syst. Evol. Microbiol.">
        <title>Chryseobacterium angstadtii sp. nov., isolated from a newt tank.</title>
        <authorList>
            <person name="Kirk K.E."/>
            <person name="Hoffman J.A."/>
            <person name="Smith K.A."/>
            <person name="Strahan B.L."/>
            <person name="Failor K.C."/>
            <person name="Krebs J.E."/>
            <person name="Gale A.N."/>
            <person name="Do T.D."/>
            <person name="Sontag T.C."/>
            <person name="Batties A.M."/>
            <person name="Mistiszyn K."/>
            <person name="Newman J.D."/>
        </authorList>
    </citation>
    <scope>NUCLEOTIDE SEQUENCE [LARGE SCALE GENOMIC DNA]</scope>
    <source>
        <strain evidence="3 4">KM</strain>
    </source>
</reference>
<dbReference type="EMBL" id="LFND01000006">
    <property type="protein sequence ID" value="KMQ60138.1"/>
    <property type="molecule type" value="Genomic_DNA"/>
</dbReference>
<evidence type="ECO:0000313" key="3">
    <source>
        <dbReference type="EMBL" id="KMQ60138.1"/>
    </source>
</evidence>
<gene>
    <name evidence="3" type="ORF">ACM46_18040</name>
</gene>
<dbReference type="Proteomes" id="UP000036261">
    <property type="component" value="Unassembled WGS sequence"/>
</dbReference>
<accession>A0A0J7I148</accession>
<feature type="domain" description="MobA/VirD2-like nuclease" evidence="2">
    <location>
        <begin position="22"/>
        <end position="147"/>
    </location>
</feature>
<dbReference type="Pfam" id="PF03432">
    <property type="entry name" value="Relaxase"/>
    <property type="match status" value="1"/>
</dbReference>
<dbReference type="STRING" id="558151.ACM46_18040"/>
<sequence length="280" mass="32493">MTASAKSIRGSRQGVDYLIAEHKGYELDRNLIYGETSTEIMNSFRIQQSENYTCDKKFFTAYISPDPKDGQKLTDKELKEISHDFMKGIGVNPEKQAYLAIVHTEKNHKHVHLLINRIDEKNKAIKDNFIVLKAQNTVHKIAKERGLISARDIMYKNQENKIMQSKEIKKQIFESHSQVMKIKPQTFSKYMEYMKALGHEMKPTINRKGEIQGFTVNDKKSGQEFKMSEIKREMSANNLAKELKYDLDYKFNSVLDNSRKKQLETSKNKEKSQSLGISKN</sequence>
<protein>
    <recommendedName>
        <fullName evidence="2">MobA/VirD2-like nuclease domain-containing protein</fullName>
    </recommendedName>
</protein>
<keyword evidence="4" id="KW-1185">Reference proteome</keyword>